<comment type="caution">
    <text evidence="2">The sequence shown here is derived from an EMBL/GenBank/DDBJ whole genome shotgun (WGS) entry which is preliminary data.</text>
</comment>
<protein>
    <submittedName>
        <fullName evidence="2">Uncharacterized protein</fullName>
    </submittedName>
</protein>
<name>A0A1B8NY38_HALEL</name>
<organism evidence="2 3">
    <name type="scientific">Halomonas elongata</name>
    <dbReference type="NCBI Taxonomy" id="2746"/>
    <lineage>
        <taxon>Bacteria</taxon>
        <taxon>Pseudomonadati</taxon>
        <taxon>Pseudomonadota</taxon>
        <taxon>Gammaproteobacteria</taxon>
        <taxon>Oceanospirillales</taxon>
        <taxon>Halomonadaceae</taxon>
        <taxon>Halomonas</taxon>
    </lineage>
</organism>
<evidence type="ECO:0000313" key="3">
    <source>
        <dbReference type="Proteomes" id="UP000092504"/>
    </source>
</evidence>
<proteinExistence type="predicted"/>
<gene>
    <name evidence="2" type="ORF">A8U91_03977</name>
</gene>
<dbReference type="Proteomes" id="UP000092504">
    <property type="component" value="Unassembled WGS sequence"/>
</dbReference>
<dbReference type="EMBL" id="MAJD01000002">
    <property type="protein sequence ID" value="OBX34914.1"/>
    <property type="molecule type" value="Genomic_DNA"/>
</dbReference>
<feature type="region of interest" description="Disordered" evidence="1">
    <location>
        <begin position="1"/>
        <end position="67"/>
    </location>
</feature>
<evidence type="ECO:0000313" key="2">
    <source>
        <dbReference type="EMBL" id="OBX34914.1"/>
    </source>
</evidence>
<accession>A0A1B8NY38</accession>
<evidence type="ECO:0000256" key="1">
    <source>
        <dbReference type="SAM" id="MobiDB-lite"/>
    </source>
</evidence>
<sequence>MSAFDSFMSRLFPPRTTPAGNALPEEGNALSAADPQDLGTTAAAPLLTDERGRPLSLPVASRLPRRS</sequence>
<reference evidence="2 3" key="1">
    <citation type="submission" date="2016-06" db="EMBL/GenBank/DDBJ databases">
        <title>Genome sequence of halotolerant plant growth promoting strain of Halomonas elongata HEK1 isolated from salterns of Rann of Kutch, Gujarat, India.</title>
        <authorList>
            <person name="Gaba S."/>
            <person name="Singh R.N."/>
            <person name="Abrol S."/>
            <person name="Kaushik R."/>
            <person name="Saxena A.K."/>
        </authorList>
    </citation>
    <scope>NUCLEOTIDE SEQUENCE [LARGE SCALE GENOMIC DNA]</scope>
    <source>
        <strain evidence="2 3">HEK1</strain>
    </source>
</reference>
<dbReference type="AlphaFoldDB" id="A0A1B8NY38"/>